<accession>A0A1B2ERW7</accession>
<reference evidence="1" key="1">
    <citation type="submission" date="2016-07" db="EMBL/GenBank/DDBJ databases">
        <title>Microvirga ossetica sp. nov. a new species of rhizobia isolated from root nodules of the legume species Vicia alpestris Steven originated from North Ossetia region in the Caucasus.</title>
        <authorList>
            <person name="Safronova V.I."/>
            <person name="Kuznetsova I.G."/>
            <person name="Sazanova A.L."/>
            <person name="Belimov A."/>
            <person name="Andronov E."/>
            <person name="Osledkin Y.S."/>
            <person name="Onishchuk O.P."/>
            <person name="Kurchak O.N."/>
            <person name="Shaposhnikov A.I."/>
            <person name="Willems A."/>
            <person name="Tikhonovich I.A."/>
        </authorList>
    </citation>
    <scope>NUCLEOTIDE SEQUENCE [LARGE SCALE GENOMIC DNA]</scope>
    <source>
        <strain evidence="1">V5/3M</strain>
        <plasmid evidence="1">unnamed1</plasmid>
    </source>
</reference>
<sequence>MIESFTRIDDQTMSLVRQFAQQYGCSSEVALKFLLKVGKYPQRIGEDDETYAARLERMPDPQVVACRGFQAANDL</sequence>
<dbReference type="EMBL" id="CP016617">
    <property type="protein sequence ID" value="ANY82711.1"/>
    <property type="molecule type" value="Genomic_DNA"/>
</dbReference>
<dbReference type="RefSeq" id="WP_099513815.1">
    <property type="nucleotide sequence ID" value="NZ_CP016617.1"/>
</dbReference>
<keyword evidence="1" id="KW-0614">Plasmid</keyword>
<geneLocation type="plasmid" evidence="1">
    <name>unnamed1</name>
</geneLocation>
<dbReference type="AlphaFoldDB" id="A0A1B2ERW7"/>
<gene>
    <name evidence="1" type="ORF">BB934_31120</name>
</gene>
<organism evidence="1">
    <name type="scientific">Microvirga ossetica</name>
    <dbReference type="NCBI Taxonomy" id="1882682"/>
    <lineage>
        <taxon>Bacteria</taxon>
        <taxon>Pseudomonadati</taxon>
        <taxon>Pseudomonadota</taxon>
        <taxon>Alphaproteobacteria</taxon>
        <taxon>Hyphomicrobiales</taxon>
        <taxon>Methylobacteriaceae</taxon>
        <taxon>Microvirga</taxon>
    </lineage>
</organism>
<name>A0A1B2ERW7_9HYPH</name>
<dbReference type="KEGG" id="moc:BB934_31120"/>
<evidence type="ECO:0000313" key="1">
    <source>
        <dbReference type="EMBL" id="ANY82711.1"/>
    </source>
</evidence>
<dbReference type="OrthoDB" id="8020408at2"/>
<protein>
    <submittedName>
        <fullName evidence="1">Uncharacterized protein</fullName>
    </submittedName>
</protein>
<proteinExistence type="predicted"/>